<dbReference type="Proteomes" id="UP000238180">
    <property type="component" value="Unassembled WGS sequence"/>
</dbReference>
<dbReference type="RefSeq" id="WP_105195873.1">
    <property type="nucleotide sequence ID" value="NZ_OLKH01000077.1"/>
</dbReference>
<evidence type="ECO:0000313" key="2">
    <source>
        <dbReference type="EMBL" id="SPE77104.1"/>
    </source>
</evidence>
<accession>A0A2N9P9R2</accession>
<name>A0A2N9P9R2_9FLAO</name>
<organism evidence="2 3">
    <name type="scientific">Flavobacterium columnare</name>
    <dbReference type="NCBI Taxonomy" id="996"/>
    <lineage>
        <taxon>Bacteria</taxon>
        <taxon>Pseudomonadati</taxon>
        <taxon>Bacteroidota</taxon>
        <taxon>Flavobacteriia</taxon>
        <taxon>Flavobacteriales</taxon>
        <taxon>Flavobacteriaceae</taxon>
        <taxon>Flavobacterium</taxon>
    </lineage>
</organism>
<dbReference type="AlphaFoldDB" id="A0A2N9P9R2"/>
<proteinExistence type="predicted"/>
<protein>
    <submittedName>
        <fullName evidence="2">Uncharacterized protein</fullName>
    </submittedName>
</protein>
<dbReference type="EMBL" id="OLKH01000077">
    <property type="protein sequence ID" value="SPE77104.1"/>
    <property type="molecule type" value="Genomic_DNA"/>
</dbReference>
<feature type="region of interest" description="Disordered" evidence="1">
    <location>
        <begin position="97"/>
        <end position="125"/>
    </location>
</feature>
<gene>
    <name evidence="2" type="ORF">FLACOL_01094</name>
</gene>
<reference evidence="2 3" key="1">
    <citation type="submission" date="2018-02" db="EMBL/GenBank/DDBJ databases">
        <authorList>
            <person name="Cohen D.B."/>
            <person name="Kent A.D."/>
        </authorList>
    </citation>
    <scope>NUCLEOTIDE SEQUENCE [LARGE SCALE GENOMIC DNA]</scope>
    <source>
        <strain evidence="2">CIP109753</strain>
    </source>
</reference>
<feature type="compositionally biased region" description="Basic residues" evidence="1">
    <location>
        <begin position="116"/>
        <end position="125"/>
    </location>
</feature>
<evidence type="ECO:0000256" key="1">
    <source>
        <dbReference type="SAM" id="MobiDB-lite"/>
    </source>
</evidence>
<sequence length="125" mass="14841">MISILLKSNIPFIVVRYKVVLKFISDIAHYDYELFILKKDKKQVEELTQRKTVTEFVDEIERHRLPDQRLCWIPLQKGDIKALKKNLNHFHKKDFDTDGLVLEPKPQPSLKTKLNATRKNKNKTQ</sequence>
<evidence type="ECO:0000313" key="3">
    <source>
        <dbReference type="Proteomes" id="UP000238180"/>
    </source>
</evidence>